<dbReference type="AlphaFoldDB" id="A0AAD3Y277"/>
<evidence type="ECO:0000313" key="2">
    <source>
        <dbReference type="Proteomes" id="UP001279734"/>
    </source>
</evidence>
<evidence type="ECO:0000313" key="1">
    <source>
        <dbReference type="EMBL" id="GMH24331.1"/>
    </source>
</evidence>
<name>A0AAD3Y277_NEPGR</name>
<dbReference type="PANTHER" id="PTHR43422:SF3">
    <property type="entry name" value="THIAMINE THIAZOLE SYNTHASE"/>
    <property type="match status" value="1"/>
</dbReference>
<comment type="caution">
    <text evidence="1">The sequence shown here is derived from an EMBL/GenBank/DDBJ whole genome shotgun (WGS) entry which is preliminary data.</text>
</comment>
<dbReference type="InterPro" id="IPR036188">
    <property type="entry name" value="FAD/NAD-bd_sf"/>
</dbReference>
<organism evidence="1 2">
    <name type="scientific">Nepenthes gracilis</name>
    <name type="common">Slender pitcher plant</name>
    <dbReference type="NCBI Taxonomy" id="150966"/>
    <lineage>
        <taxon>Eukaryota</taxon>
        <taxon>Viridiplantae</taxon>
        <taxon>Streptophyta</taxon>
        <taxon>Embryophyta</taxon>
        <taxon>Tracheophyta</taxon>
        <taxon>Spermatophyta</taxon>
        <taxon>Magnoliopsida</taxon>
        <taxon>eudicotyledons</taxon>
        <taxon>Gunneridae</taxon>
        <taxon>Pentapetalae</taxon>
        <taxon>Caryophyllales</taxon>
        <taxon>Nepenthaceae</taxon>
        <taxon>Nepenthes</taxon>
    </lineage>
</organism>
<accession>A0AAD3Y277</accession>
<sequence length="207" mass="22603">MAFGSVTVASTPRSSGSRHINYLTIGIEYDEKGNYVVIKHVTLFTSTIISKLLARPNVKLFNAMAVAYLIVKEGRVCGVVPSMNHDTQSPRLEPKDIKAKLVVSSYGLDGLFGATAVNKLRSIGLTREIMPGMIVIGMEAAEIEEASGKTTLGMFIVARQNAAHITLKSLGFPHEADAPTRFTLRWFQSLFSLSWLPMPDQFLSGSI</sequence>
<dbReference type="Proteomes" id="UP001279734">
    <property type="component" value="Unassembled WGS sequence"/>
</dbReference>
<dbReference type="PANTHER" id="PTHR43422">
    <property type="entry name" value="THIAMINE THIAZOLE SYNTHASE"/>
    <property type="match status" value="1"/>
</dbReference>
<dbReference type="EMBL" id="BSYO01000027">
    <property type="protein sequence ID" value="GMH24331.1"/>
    <property type="molecule type" value="Genomic_DNA"/>
</dbReference>
<dbReference type="SUPFAM" id="SSF51905">
    <property type="entry name" value="FAD/NAD(P)-binding domain"/>
    <property type="match status" value="1"/>
</dbReference>
<gene>
    <name evidence="1" type="ORF">Nepgr_026174</name>
</gene>
<dbReference type="Gene3D" id="3.50.50.60">
    <property type="entry name" value="FAD/NAD(P)-binding domain"/>
    <property type="match status" value="2"/>
</dbReference>
<proteinExistence type="predicted"/>
<dbReference type="Pfam" id="PF01946">
    <property type="entry name" value="Thi4"/>
    <property type="match status" value="1"/>
</dbReference>
<reference evidence="1" key="1">
    <citation type="submission" date="2023-05" db="EMBL/GenBank/DDBJ databases">
        <title>Nepenthes gracilis genome sequencing.</title>
        <authorList>
            <person name="Fukushima K."/>
        </authorList>
    </citation>
    <scope>NUCLEOTIDE SEQUENCE</scope>
    <source>
        <strain evidence="1">SING2019-196</strain>
    </source>
</reference>
<protein>
    <submittedName>
        <fullName evidence="1">Uncharacterized protein</fullName>
    </submittedName>
</protein>
<keyword evidence="2" id="KW-1185">Reference proteome</keyword>